<evidence type="ECO:0000256" key="4">
    <source>
        <dbReference type="ARBA" id="ARBA00022679"/>
    </source>
</evidence>
<dbReference type="EC" id="2.7.4.9" evidence="2 11"/>
<keyword evidence="5 11" id="KW-0545">Nucleotide biosynthesis</keyword>
<feature type="binding site" evidence="11">
    <location>
        <begin position="12"/>
        <end position="19"/>
    </location>
    <ligand>
        <name>ATP</name>
        <dbReference type="ChEBI" id="CHEBI:30616"/>
    </ligand>
</feature>
<dbReference type="EMBL" id="SHNP01000002">
    <property type="protein sequence ID" value="MCX2973123.1"/>
    <property type="molecule type" value="Genomic_DNA"/>
</dbReference>
<dbReference type="GO" id="GO:0004798">
    <property type="term" value="F:dTMP kinase activity"/>
    <property type="evidence" value="ECO:0007669"/>
    <property type="project" value="UniProtKB-EC"/>
</dbReference>
<protein>
    <recommendedName>
        <fullName evidence="3 11">Thymidylate kinase</fullName>
        <ecNumber evidence="2 11">2.7.4.9</ecNumber>
    </recommendedName>
    <alternativeName>
        <fullName evidence="9 11">dTMP kinase</fullName>
    </alternativeName>
</protein>
<organism evidence="13 14">
    <name type="scientific">Candidatus Seongchinamella marina</name>
    <dbReference type="NCBI Taxonomy" id="2518990"/>
    <lineage>
        <taxon>Bacteria</taxon>
        <taxon>Pseudomonadati</taxon>
        <taxon>Pseudomonadota</taxon>
        <taxon>Gammaproteobacteria</taxon>
        <taxon>Cellvibrionales</taxon>
        <taxon>Halieaceae</taxon>
        <taxon>Seongchinamella</taxon>
    </lineage>
</organism>
<dbReference type="RefSeq" id="WP_279252079.1">
    <property type="nucleotide sequence ID" value="NZ_SHNP01000002.1"/>
</dbReference>
<sequence length="215" mass="23949">MESRGLFITVEGGEGVGKSTNMAYMQQHLTDLGIDLLVTREPGGTALGEDIRELLLRPRQESMASGAELLLIFAARAQHLEQVVEPALANGRWVLCDRFTDATYAYQGGGRGLAVAMIRELEQLVQGELRPDYTLLLDAPVGVGMSRARERGELDRFELEQTAFFERVRASYLQLASESSGRYRVVDASKELVEVEQQLQEICAELATCWGVRRR</sequence>
<evidence type="ECO:0000313" key="13">
    <source>
        <dbReference type="EMBL" id="MCX2973123.1"/>
    </source>
</evidence>
<evidence type="ECO:0000256" key="11">
    <source>
        <dbReference type="HAMAP-Rule" id="MF_00165"/>
    </source>
</evidence>
<gene>
    <name evidence="11" type="primary">tmk</name>
    <name evidence="13" type="ORF">EYC87_05920</name>
</gene>
<evidence type="ECO:0000256" key="2">
    <source>
        <dbReference type="ARBA" id="ARBA00012980"/>
    </source>
</evidence>
<name>A0ABT3ST06_9GAMM</name>
<evidence type="ECO:0000256" key="5">
    <source>
        <dbReference type="ARBA" id="ARBA00022727"/>
    </source>
</evidence>
<dbReference type="InterPro" id="IPR039430">
    <property type="entry name" value="Thymidylate_kin-like_dom"/>
</dbReference>
<keyword evidence="6 11" id="KW-0547">Nucleotide-binding</keyword>
<comment type="caution">
    <text evidence="13">The sequence shown here is derived from an EMBL/GenBank/DDBJ whole genome shotgun (WGS) entry which is preliminary data.</text>
</comment>
<comment type="catalytic activity">
    <reaction evidence="10 11">
        <text>dTMP + ATP = dTDP + ADP</text>
        <dbReference type="Rhea" id="RHEA:13517"/>
        <dbReference type="ChEBI" id="CHEBI:30616"/>
        <dbReference type="ChEBI" id="CHEBI:58369"/>
        <dbReference type="ChEBI" id="CHEBI:63528"/>
        <dbReference type="ChEBI" id="CHEBI:456216"/>
        <dbReference type="EC" id="2.7.4.9"/>
    </reaction>
</comment>
<proteinExistence type="inferred from homology"/>
<dbReference type="PANTHER" id="PTHR10344">
    <property type="entry name" value="THYMIDYLATE KINASE"/>
    <property type="match status" value="1"/>
</dbReference>
<dbReference type="InterPro" id="IPR027417">
    <property type="entry name" value="P-loop_NTPase"/>
</dbReference>
<dbReference type="PANTHER" id="PTHR10344:SF4">
    <property type="entry name" value="UMP-CMP KINASE 2, MITOCHONDRIAL"/>
    <property type="match status" value="1"/>
</dbReference>
<evidence type="ECO:0000256" key="1">
    <source>
        <dbReference type="ARBA" id="ARBA00009776"/>
    </source>
</evidence>
<evidence type="ECO:0000256" key="6">
    <source>
        <dbReference type="ARBA" id="ARBA00022741"/>
    </source>
</evidence>
<dbReference type="Proteomes" id="UP001143307">
    <property type="component" value="Unassembled WGS sequence"/>
</dbReference>
<evidence type="ECO:0000256" key="9">
    <source>
        <dbReference type="ARBA" id="ARBA00029962"/>
    </source>
</evidence>
<keyword evidence="7 11" id="KW-0418">Kinase</keyword>
<reference evidence="13" key="1">
    <citation type="submission" date="2019-02" db="EMBL/GenBank/DDBJ databases">
        <authorList>
            <person name="Li S.-H."/>
        </authorList>
    </citation>
    <scope>NUCLEOTIDE SEQUENCE</scope>
    <source>
        <strain evidence="13">IMCC8485</strain>
    </source>
</reference>
<feature type="domain" description="Thymidylate kinase-like" evidence="12">
    <location>
        <begin position="10"/>
        <end position="198"/>
    </location>
</feature>
<comment type="similarity">
    <text evidence="1 11">Belongs to the thymidylate kinase family.</text>
</comment>
<dbReference type="InterPro" id="IPR018094">
    <property type="entry name" value="Thymidylate_kinase"/>
</dbReference>
<dbReference type="HAMAP" id="MF_00165">
    <property type="entry name" value="Thymidylate_kinase"/>
    <property type="match status" value="1"/>
</dbReference>
<keyword evidence="8 11" id="KW-0067">ATP-binding</keyword>
<evidence type="ECO:0000313" key="14">
    <source>
        <dbReference type="Proteomes" id="UP001143307"/>
    </source>
</evidence>
<evidence type="ECO:0000256" key="10">
    <source>
        <dbReference type="ARBA" id="ARBA00048743"/>
    </source>
</evidence>
<keyword evidence="14" id="KW-1185">Reference proteome</keyword>
<dbReference type="Pfam" id="PF02223">
    <property type="entry name" value="Thymidylate_kin"/>
    <property type="match status" value="1"/>
</dbReference>
<dbReference type="Gene3D" id="3.40.50.300">
    <property type="entry name" value="P-loop containing nucleotide triphosphate hydrolases"/>
    <property type="match status" value="1"/>
</dbReference>
<evidence type="ECO:0000256" key="3">
    <source>
        <dbReference type="ARBA" id="ARBA00017144"/>
    </source>
</evidence>
<dbReference type="CDD" id="cd01672">
    <property type="entry name" value="TMPK"/>
    <property type="match status" value="1"/>
</dbReference>
<accession>A0ABT3ST06</accession>
<evidence type="ECO:0000259" key="12">
    <source>
        <dbReference type="Pfam" id="PF02223"/>
    </source>
</evidence>
<keyword evidence="4 11" id="KW-0808">Transferase</keyword>
<evidence type="ECO:0000256" key="7">
    <source>
        <dbReference type="ARBA" id="ARBA00022777"/>
    </source>
</evidence>
<dbReference type="SUPFAM" id="SSF52540">
    <property type="entry name" value="P-loop containing nucleoside triphosphate hydrolases"/>
    <property type="match status" value="1"/>
</dbReference>
<dbReference type="NCBIfam" id="TIGR00041">
    <property type="entry name" value="DTMP_kinase"/>
    <property type="match status" value="1"/>
</dbReference>
<comment type="function">
    <text evidence="11">Phosphorylation of dTMP to form dTDP in both de novo and salvage pathways of dTTP synthesis.</text>
</comment>
<evidence type="ECO:0000256" key="8">
    <source>
        <dbReference type="ARBA" id="ARBA00022840"/>
    </source>
</evidence>